<evidence type="ECO:0000256" key="8">
    <source>
        <dbReference type="SAM" id="Phobius"/>
    </source>
</evidence>
<feature type="transmembrane region" description="Helical" evidence="8">
    <location>
        <begin position="771"/>
        <end position="790"/>
    </location>
</feature>
<dbReference type="InterPro" id="IPR029055">
    <property type="entry name" value="Ntn_hydrolases_N"/>
</dbReference>
<gene>
    <name evidence="10" type="primary">asnB</name>
    <name evidence="10" type="ORF">ACFQT0_23995</name>
</gene>
<dbReference type="GO" id="GO:0004066">
    <property type="term" value="F:asparagine synthase (glutamine-hydrolyzing) activity"/>
    <property type="evidence" value="ECO:0007669"/>
    <property type="project" value="UniProtKB-EC"/>
</dbReference>
<feature type="transmembrane region" description="Helical" evidence="8">
    <location>
        <begin position="873"/>
        <end position="894"/>
    </location>
</feature>
<dbReference type="EC" id="6.3.5.4" evidence="3"/>
<dbReference type="PANTHER" id="PTHR43284">
    <property type="entry name" value="ASPARAGINE SYNTHETASE (GLUTAMINE-HYDROLYZING)"/>
    <property type="match status" value="1"/>
</dbReference>
<dbReference type="InterPro" id="IPR038731">
    <property type="entry name" value="RgtA/B/C-like"/>
</dbReference>
<dbReference type="EMBL" id="JBHTEK010000001">
    <property type="protein sequence ID" value="MFC7670087.1"/>
    <property type="molecule type" value="Genomic_DNA"/>
</dbReference>
<feature type="transmembrane region" description="Helical" evidence="8">
    <location>
        <begin position="656"/>
        <end position="678"/>
    </location>
</feature>
<proteinExistence type="inferred from homology"/>
<dbReference type="NCBIfam" id="TIGR01536">
    <property type="entry name" value="asn_synth_AEB"/>
    <property type="match status" value="1"/>
</dbReference>
<name>A0ABW2UCC3_9BACT</name>
<dbReference type="Gene3D" id="3.40.50.620">
    <property type="entry name" value="HUPs"/>
    <property type="match status" value="1"/>
</dbReference>
<comment type="catalytic activity">
    <reaction evidence="7">
        <text>L-aspartate + L-glutamine + ATP + H2O = L-asparagine + L-glutamate + AMP + diphosphate + H(+)</text>
        <dbReference type="Rhea" id="RHEA:12228"/>
        <dbReference type="ChEBI" id="CHEBI:15377"/>
        <dbReference type="ChEBI" id="CHEBI:15378"/>
        <dbReference type="ChEBI" id="CHEBI:29985"/>
        <dbReference type="ChEBI" id="CHEBI:29991"/>
        <dbReference type="ChEBI" id="CHEBI:30616"/>
        <dbReference type="ChEBI" id="CHEBI:33019"/>
        <dbReference type="ChEBI" id="CHEBI:58048"/>
        <dbReference type="ChEBI" id="CHEBI:58359"/>
        <dbReference type="ChEBI" id="CHEBI:456215"/>
        <dbReference type="EC" id="6.3.5.4"/>
    </reaction>
</comment>
<dbReference type="InterPro" id="IPR001962">
    <property type="entry name" value="Asn_synthase"/>
</dbReference>
<keyword evidence="5" id="KW-0067">ATP-binding</keyword>
<keyword evidence="8" id="KW-0812">Transmembrane</keyword>
<dbReference type="Pfam" id="PF00733">
    <property type="entry name" value="Asn_synthase"/>
    <property type="match status" value="1"/>
</dbReference>
<feature type="transmembrane region" description="Helical" evidence="8">
    <location>
        <begin position="967"/>
        <end position="988"/>
    </location>
</feature>
<keyword evidence="8" id="KW-1133">Transmembrane helix</keyword>
<dbReference type="SUPFAM" id="SSF56235">
    <property type="entry name" value="N-terminal nucleophile aminohydrolases (Ntn hydrolases)"/>
    <property type="match status" value="1"/>
</dbReference>
<feature type="transmembrane region" description="Helical" evidence="8">
    <location>
        <begin position="994"/>
        <end position="1014"/>
    </location>
</feature>
<dbReference type="InterPro" id="IPR033738">
    <property type="entry name" value="AsnB_N"/>
</dbReference>
<protein>
    <recommendedName>
        <fullName evidence="3">asparagine synthase (glutamine-hydrolyzing)</fullName>
        <ecNumber evidence="3">6.3.5.4</ecNumber>
    </recommendedName>
</protein>
<dbReference type="Gene3D" id="3.60.20.10">
    <property type="entry name" value="Glutamine Phosphoribosylpyrophosphate, subunit 1, domain 1"/>
    <property type="match status" value="1"/>
</dbReference>
<comment type="pathway">
    <text evidence="1">Amino-acid biosynthesis; L-asparagine biosynthesis; L-asparagine from L-aspartate (L-Gln route): step 1/1.</text>
</comment>
<dbReference type="SUPFAM" id="SSF52402">
    <property type="entry name" value="Adenine nucleotide alpha hydrolases-like"/>
    <property type="match status" value="1"/>
</dbReference>
<evidence type="ECO:0000256" key="5">
    <source>
        <dbReference type="ARBA" id="ARBA00022840"/>
    </source>
</evidence>
<feature type="transmembrane region" description="Helical" evidence="8">
    <location>
        <begin position="924"/>
        <end position="946"/>
    </location>
</feature>
<evidence type="ECO:0000256" key="1">
    <source>
        <dbReference type="ARBA" id="ARBA00005187"/>
    </source>
</evidence>
<feature type="domain" description="Glutamine amidotransferase type-2" evidence="9">
    <location>
        <begin position="2"/>
        <end position="213"/>
    </location>
</feature>
<sequence>MCGITGVFAFTETGRHSLANLQASTDAIIRRGPDSEGHFVYDQCGLGFRRLAILDLSADGNQPMSDASARYTIVFNGEIFNFRELREKLIKRGCTFHSQTDTEVILQLYITEGRGFIKKLNGFFGLAIFDKEENSLFIARDRYGVKPLLIYRDEDKLFFASEMKSMMALGVPRKIDFVALSQYLQLNYIPGPASIFKGVKKLLPGHYLYIKDGKVVGKAWYKIPYDPKKVAKNKLSYEQQQAKLVELMDGAVQRRLVADVPLGAFLSGGIDSSVITALAARHTPHLNTFSIGFKDEPFFDETKYANLVAARHKTNHTVFSLTNNDLYEHIHDMLSYLDEPFADSSALAVYILSQRTRQKVTVALSGDGADEMFGGYNKHMGEFKVRQGGFKAEAVTGLNFLWDILPKSRNSFIGNRVRQLQRFSRGMLAGVKDRYWDWASFTSASDARNLLSAASRRKIGKKAAVKRRKDILEHLHADGDLNEVLLTDMSLVLPYDMLTKVDLMSMANSLEVRTPFLDYKVVDFAFSLPVSSKVDATMKKRIVQDAFRSELPVELYDRPKHGFEVPLLKWMRGECAPSSKTTCCAMSSSKPRAFSMSQPSVRSKPSCSRAAPAMCTPASGASSSSRPGGSSTWPKPLLTRGLQWWHRLGRLQQLGLLAGIGLTLLRLSLIGTGTMAFIDERRYITAMLGLRALGEGHVQEFLQAINSMGARPGEGLWRVIPGLGQAALLVLFQLNPNAPPSLQVPQAFNVLVMSLNAGLLYAICRRFFSAGFALLGVALYSSLVNTNVYLRHILPYDHSLFFFLLALWLLLKQMERKGNWGYLAVGLLSGFSYGVYPGYFMGPLALLALAILFSFAPTSPVSDGKRTVWIKPVAMQLAGLVAMLAMFEGLAQLADSSYFASSRYIATTVTQGSFDEGFAFILKYFWEVEGIVGAGVLLLFSLGLFLSVAQWRGAFAQPNVDLWGQSLLAGILVVGFASWLGYALLVQVAHQLVFYGRIIHFFVPFLILGVIAALQWAANQWETGKPFLLAGGWAVAIWHFGTFYNAYQAVSYPCDVAYKMGIYDVRQVANSEATGCDSNVIPYRLFGPPIRDQRTFQDPQFKLVNFAYLFPLSCYQTIASSQSEVVASVPYFMKYAPYQFEGHNAKQRRLLRNHGYVFRVMRSD</sequence>
<comment type="caution">
    <text evidence="10">The sequence shown here is derived from an EMBL/GenBank/DDBJ whole genome shotgun (WGS) entry which is preliminary data.</text>
</comment>
<dbReference type="PANTHER" id="PTHR43284:SF1">
    <property type="entry name" value="ASPARAGINE SYNTHETASE"/>
    <property type="match status" value="1"/>
</dbReference>
<keyword evidence="4" id="KW-0547">Nucleotide-binding</keyword>
<dbReference type="Proteomes" id="UP001596513">
    <property type="component" value="Unassembled WGS sequence"/>
</dbReference>
<dbReference type="InterPro" id="IPR006426">
    <property type="entry name" value="Asn_synth_AEB"/>
</dbReference>
<evidence type="ECO:0000313" key="11">
    <source>
        <dbReference type="Proteomes" id="UP001596513"/>
    </source>
</evidence>
<dbReference type="Pfam" id="PF13231">
    <property type="entry name" value="PMT_2"/>
    <property type="match status" value="1"/>
</dbReference>
<dbReference type="InterPro" id="IPR051786">
    <property type="entry name" value="ASN_synthetase/amidase"/>
</dbReference>
<feature type="transmembrane region" description="Helical" evidence="8">
    <location>
        <begin position="1026"/>
        <end position="1047"/>
    </location>
</feature>
<evidence type="ECO:0000313" key="10">
    <source>
        <dbReference type="EMBL" id="MFC7670087.1"/>
    </source>
</evidence>
<evidence type="ECO:0000259" key="9">
    <source>
        <dbReference type="PROSITE" id="PS51278"/>
    </source>
</evidence>
<evidence type="ECO:0000256" key="4">
    <source>
        <dbReference type="ARBA" id="ARBA00022741"/>
    </source>
</evidence>
<keyword evidence="10" id="KW-0436">Ligase</keyword>
<evidence type="ECO:0000256" key="3">
    <source>
        <dbReference type="ARBA" id="ARBA00012737"/>
    </source>
</evidence>
<organism evidence="10 11">
    <name type="scientific">Hymenobacter humi</name>
    <dbReference type="NCBI Taxonomy" id="1411620"/>
    <lineage>
        <taxon>Bacteria</taxon>
        <taxon>Pseudomonadati</taxon>
        <taxon>Bacteroidota</taxon>
        <taxon>Cytophagia</taxon>
        <taxon>Cytophagales</taxon>
        <taxon>Hymenobacteraceae</taxon>
        <taxon>Hymenobacter</taxon>
    </lineage>
</organism>
<dbReference type="CDD" id="cd01991">
    <property type="entry name" value="Asn_synthase_B_C"/>
    <property type="match status" value="1"/>
</dbReference>
<keyword evidence="8" id="KW-0472">Membrane</keyword>
<feature type="transmembrane region" description="Helical" evidence="8">
    <location>
        <begin position="796"/>
        <end position="811"/>
    </location>
</feature>
<dbReference type="Pfam" id="PF13537">
    <property type="entry name" value="GATase_7"/>
    <property type="match status" value="1"/>
</dbReference>
<evidence type="ECO:0000256" key="2">
    <source>
        <dbReference type="ARBA" id="ARBA00005752"/>
    </source>
</evidence>
<reference evidence="11" key="1">
    <citation type="journal article" date="2019" name="Int. J. Syst. Evol. Microbiol.">
        <title>The Global Catalogue of Microorganisms (GCM) 10K type strain sequencing project: providing services to taxonomists for standard genome sequencing and annotation.</title>
        <authorList>
            <consortium name="The Broad Institute Genomics Platform"/>
            <consortium name="The Broad Institute Genome Sequencing Center for Infectious Disease"/>
            <person name="Wu L."/>
            <person name="Ma J."/>
        </authorList>
    </citation>
    <scope>NUCLEOTIDE SEQUENCE [LARGE SCALE GENOMIC DNA]</scope>
    <source>
        <strain evidence="11">JCM 19635</strain>
    </source>
</reference>
<evidence type="ECO:0000256" key="6">
    <source>
        <dbReference type="ARBA" id="ARBA00022962"/>
    </source>
</evidence>
<dbReference type="PROSITE" id="PS51278">
    <property type="entry name" value="GATASE_TYPE_2"/>
    <property type="match status" value="1"/>
</dbReference>
<dbReference type="InterPro" id="IPR017932">
    <property type="entry name" value="GATase_2_dom"/>
</dbReference>
<comment type="similarity">
    <text evidence="2">Belongs to the asparagine synthetase family.</text>
</comment>
<dbReference type="InterPro" id="IPR014729">
    <property type="entry name" value="Rossmann-like_a/b/a_fold"/>
</dbReference>
<keyword evidence="6" id="KW-0315">Glutamine amidotransferase</keyword>
<keyword evidence="11" id="KW-1185">Reference proteome</keyword>
<evidence type="ECO:0000256" key="7">
    <source>
        <dbReference type="ARBA" id="ARBA00048741"/>
    </source>
</evidence>
<feature type="transmembrane region" description="Helical" evidence="8">
    <location>
        <begin position="842"/>
        <end position="861"/>
    </location>
</feature>
<dbReference type="CDD" id="cd00712">
    <property type="entry name" value="AsnB"/>
    <property type="match status" value="1"/>
</dbReference>
<accession>A0ABW2UCC3</accession>
<dbReference type="RefSeq" id="WP_380205553.1">
    <property type="nucleotide sequence ID" value="NZ_JBHTEK010000001.1"/>
</dbReference>